<dbReference type="SMART" id="SM01240">
    <property type="entry name" value="IMPDH"/>
    <property type="match status" value="1"/>
</dbReference>
<proteinExistence type="inferred from homology"/>
<name>A0A2M8DL58_9BACT</name>
<dbReference type="AlphaFoldDB" id="A0A2M8DL58"/>
<accession>A0A2M8DL58</accession>
<comment type="similarity">
    <text evidence="1">Belongs to the IMPDH/GMPR family.</text>
</comment>
<dbReference type="PANTHER" id="PTHR11911">
    <property type="entry name" value="INOSINE-5-MONOPHOSPHATE DEHYDROGENASE RELATED"/>
    <property type="match status" value="1"/>
</dbReference>
<reference evidence="4" key="1">
    <citation type="submission" date="2017-09" db="EMBL/GenBank/DDBJ databases">
        <title>Depth-based differentiation of microbial function through sediment-hosted aquifers and enrichment of novel symbionts in the deep terrestrial subsurface.</title>
        <authorList>
            <person name="Probst A.J."/>
            <person name="Ladd B."/>
            <person name="Jarett J.K."/>
            <person name="Geller-Mcgrath D.E."/>
            <person name="Sieber C.M.K."/>
            <person name="Emerson J.B."/>
            <person name="Anantharaman K."/>
            <person name="Thomas B.C."/>
            <person name="Malmstrom R."/>
            <person name="Stieglmeier M."/>
            <person name="Klingl A."/>
            <person name="Woyke T."/>
            <person name="Ryan C.M."/>
            <person name="Banfield J.F."/>
        </authorList>
    </citation>
    <scope>NUCLEOTIDE SEQUENCE [LARGE SCALE GENOMIC DNA]</scope>
</reference>
<dbReference type="Proteomes" id="UP000230097">
    <property type="component" value="Unassembled WGS sequence"/>
</dbReference>
<sequence>AGVDGIIIDASVVFREQLEIAKWVKQNFPKLEVVVGNVDSSEMVKKIIEEGFKYCDAIKIGIGPGAACITQEELGTGRAQASAVFDCAQEVKKLEPKYGFLPIIADGGIKTPDLAEIQKPGDITKALALGAQTVMMGSLLAGLDESPGEKEFNYEENRMVKKYRGMGSLEAMERRSAVRYAVDKTKIRIAEGIVTKVPYRGSGYDFIPKLIIGLKQSLQKQGLKNIKELQEEADIRPLPK</sequence>
<dbReference type="SUPFAM" id="SSF51412">
    <property type="entry name" value="Inosine monophosphate dehydrogenase (IMPDH)"/>
    <property type="match status" value="1"/>
</dbReference>
<dbReference type="InterPro" id="IPR013785">
    <property type="entry name" value="Aldolase_TIM"/>
</dbReference>
<feature type="domain" description="IMP dehydrogenase/GMP reductase" evidence="2">
    <location>
        <begin position="1"/>
        <end position="235"/>
    </location>
</feature>
<dbReference type="EMBL" id="PFTC01000042">
    <property type="protein sequence ID" value="PJB98519.1"/>
    <property type="molecule type" value="Genomic_DNA"/>
</dbReference>
<dbReference type="EC" id="1.1.1.205" evidence="3"/>
<evidence type="ECO:0000259" key="2">
    <source>
        <dbReference type="Pfam" id="PF00478"/>
    </source>
</evidence>
<evidence type="ECO:0000256" key="1">
    <source>
        <dbReference type="ARBA" id="ARBA00005502"/>
    </source>
</evidence>
<organism evidence="3 4">
    <name type="scientific">Candidatus Nealsonbacteria bacterium CG_4_9_14_0_8_um_filter_36_17</name>
    <dbReference type="NCBI Taxonomy" id="1974693"/>
    <lineage>
        <taxon>Bacteria</taxon>
        <taxon>Candidatus Nealsoniibacteriota</taxon>
    </lineage>
</organism>
<comment type="caution">
    <text evidence="3">The sequence shown here is derived from an EMBL/GenBank/DDBJ whole genome shotgun (WGS) entry which is preliminary data.</text>
</comment>
<dbReference type="Gene3D" id="3.20.20.70">
    <property type="entry name" value="Aldolase class I"/>
    <property type="match status" value="1"/>
</dbReference>
<dbReference type="InterPro" id="IPR001093">
    <property type="entry name" value="IMP_DH_GMPRt"/>
</dbReference>
<dbReference type="InterPro" id="IPR005990">
    <property type="entry name" value="IMP_DH"/>
</dbReference>
<gene>
    <name evidence="3" type="ORF">CO078_01835</name>
</gene>
<keyword evidence="3" id="KW-0560">Oxidoreductase</keyword>
<dbReference type="Pfam" id="PF00478">
    <property type="entry name" value="IMPDH"/>
    <property type="match status" value="1"/>
</dbReference>
<dbReference type="GO" id="GO:0003938">
    <property type="term" value="F:IMP dehydrogenase activity"/>
    <property type="evidence" value="ECO:0007669"/>
    <property type="project" value="UniProtKB-EC"/>
</dbReference>
<dbReference type="FunFam" id="3.20.20.70:FF:000424">
    <property type="entry name" value="Inosine-5'-monophosphate dehydrogenase 2"/>
    <property type="match status" value="1"/>
</dbReference>
<dbReference type="GO" id="GO:0006183">
    <property type="term" value="P:GTP biosynthetic process"/>
    <property type="evidence" value="ECO:0007669"/>
    <property type="project" value="TreeGrafter"/>
</dbReference>
<protein>
    <submittedName>
        <fullName evidence="3">IMP dehydrogenase</fullName>
        <ecNumber evidence="3">1.1.1.205</ecNumber>
    </submittedName>
</protein>
<dbReference type="PANTHER" id="PTHR11911:SF111">
    <property type="entry name" value="INOSINE-5'-MONOPHOSPHATE DEHYDROGENASE"/>
    <property type="match status" value="1"/>
</dbReference>
<evidence type="ECO:0000313" key="4">
    <source>
        <dbReference type="Proteomes" id="UP000230097"/>
    </source>
</evidence>
<feature type="non-terminal residue" evidence="3">
    <location>
        <position position="1"/>
    </location>
</feature>
<dbReference type="CDD" id="cd00381">
    <property type="entry name" value="IMPDH"/>
    <property type="match status" value="1"/>
</dbReference>
<evidence type="ECO:0000313" key="3">
    <source>
        <dbReference type="EMBL" id="PJB98519.1"/>
    </source>
</evidence>